<evidence type="ECO:0000259" key="3">
    <source>
        <dbReference type="Pfam" id="PF06985"/>
    </source>
</evidence>
<organism evidence="4 5">
    <name type="scientific">Dactylonectria estremocensis</name>
    <dbReference type="NCBI Taxonomy" id="1079267"/>
    <lineage>
        <taxon>Eukaryota</taxon>
        <taxon>Fungi</taxon>
        <taxon>Dikarya</taxon>
        <taxon>Ascomycota</taxon>
        <taxon>Pezizomycotina</taxon>
        <taxon>Sordariomycetes</taxon>
        <taxon>Hypocreomycetidae</taxon>
        <taxon>Hypocreales</taxon>
        <taxon>Nectriaceae</taxon>
        <taxon>Dactylonectria</taxon>
    </lineage>
</organism>
<dbReference type="PANTHER" id="PTHR24148:SF73">
    <property type="entry name" value="HET DOMAIN PROTEIN (AFU_ORTHOLOGUE AFUA_8G01020)"/>
    <property type="match status" value="1"/>
</dbReference>
<feature type="domain" description="Heterokaryon incompatibility" evidence="3">
    <location>
        <begin position="43"/>
        <end position="213"/>
    </location>
</feature>
<keyword evidence="2" id="KW-0812">Transmembrane</keyword>
<gene>
    <name evidence="4" type="ORF">B0J13DRAFT_564516</name>
</gene>
<reference evidence="4" key="1">
    <citation type="journal article" date="2021" name="Nat. Commun.">
        <title>Genetic determinants of endophytism in the Arabidopsis root mycobiome.</title>
        <authorList>
            <person name="Mesny F."/>
            <person name="Miyauchi S."/>
            <person name="Thiergart T."/>
            <person name="Pickel B."/>
            <person name="Atanasova L."/>
            <person name="Karlsson M."/>
            <person name="Huettel B."/>
            <person name="Barry K.W."/>
            <person name="Haridas S."/>
            <person name="Chen C."/>
            <person name="Bauer D."/>
            <person name="Andreopoulos W."/>
            <person name="Pangilinan J."/>
            <person name="LaButti K."/>
            <person name="Riley R."/>
            <person name="Lipzen A."/>
            <person name="Clum A."/>
            <person name="Drula E."/>
            <person name="Henrissat B."/>
            <person name="Kohler A."/>
            <person name="Grigoriev I.V."/>
            <person name="Martin F.M."/>
            <person name="Hacquard S."/>
        </authorList>
    </citation>
    <scope>NUCLEOTIDE SEQUENCE</scope>
    <source>
        <strain evidence="4">MPI-CAGE-AT-0021</strain>
    </source>
</reference>
<dbReference type="Pfam" id="PF26639">
    <property type="entry name" value="Het-6_barrel"/>
    <property type="match status" value="1"/>
</dbReference>
<dbReference type="AlphaFoldDB" id="A0A9P9DZD6"/>
<keyword evidence="2" id="KW-1133">Transmembrane helix</keyword>
<evidence type="ECO:0000313" key="4">
    <source>
        <dbReference type="EMBL" id="KAH7127782.1"/>
    </source>
</evidence>
<feature type="region of interest" description="Disordered" evidence="1">
    <location>
        <begin position="365"/>
        <end position="391"/>
    </location>
</feature>
<dbReference type="EMBL" id="JAGMUU010000022">
    <property type="protein sequence ID" value="KAH7127782.1"/>
    <property type="molecule type" value="Genomic_DNA"/>
</dbReference>
<dbReference type="PANTHER" id="PTHR24148">
    <property type="entry name" value="ANKYRIN REPEAT DOMAIN-CONTAINING PROTEIN 39 HOMOLOG-RELATED"/>
    <property type="match status" value="1"/>
</dbReference>
<feature type="compositionally biased region" description="Basic and acidic residues" evidence="1">
    <location>
        <begin position="370"/>
        <end position="383"/>
    </location>
</feature>
<proteinExistence type="predicted"/>
<dbReference type="Pfam" id="PF06985">
    <property type="entry name" value="HET"/>
    <property type="match status" value="1"/>
</dbReference>
<comment type="caution">
    <text evidence="4">The sequence shown here is derived from an EMBL/GenBank/DDBJ whole genome shotgun (WGS) entry which is preliminary data.</text>
</comment>
<name>A0A9P9DZD6_9HYPO</name>
<sequence>MDTLKYQPLSASDDEIRILDLLPGPGPISCRLRNVKLSDHPQYEALSYCWGTSAKKRVISINEHPVSIGINLYSALQHLRTNGNPRPFWVDATCINQEDVAEKNIQIPLMGKIYAQCSRAVIWLGPSDMLTRRAFRALKVLLEYSHIWPLGNFLVSIHCWRHAKHNLGQTTGRTPQSDKILSQNWFWDRILDSLAFWFLWRKPWFSRVWVLQEATVCPDAIVRCGDDEINWTQFIHYWNHNDELDVPSGSQGPLVARLGWKREVPMDLFDAFAMNEDSLATNPRDKIYGVLAFIKYDDYIKVDVDYNKDPADIYIDFSTATLKARPDLDMLTRSCGDRLCDGQRLPSWSLSWDISQDQQLYGSTFTIQSKGRDPKPPSPDDVRATGNSKPHVRFSEDGKVLELLGVRFDEISVVGEPSPQSHVWERRQMFKAYLSWRNICDLDDPAIYEPTGQPRGEVFWRIMKWFRLHSGYANVNEENGQLAAFDKTVMTLTGILPPYLFGIQIGIILLILWDLWLEFAFTTGFYTTSPSWLFDATTGWGRNMAKTSTGFVVIGPSTLRPGDVVFLVSGSKAPLTFRQYGNRWRLVGETYVHGIMSGQAFDSSKCEKMWVE</sequence>
<evidence type="ECO:0000256" key="1">
    <source>
        <dbReference type="SAM" id="MobiDB-lite"/>
    </source>
</evidence>
<dbReference type="OrthoDB" id="2157530at2759"/>
<evidence type="ECO:0000256" key="2">
    <source>
        <dbReference type="SAM" id="Phobius"/>
    </source>
</evidence>
<keyword evidence="2" id="KW-0472">Membrane</keyword>
<dbReference type="InterPro" id="IPR010730">
    <property type="entry name" value="HET"/>
</dbReference>
<feature type="transmembrane region" description="Helical" evidence="2">
    <location>
        <begin position="499"/>
        <end position="517"/>
    </location>
</feature>
<dbReference type="InterPro" id="IPR052895">
    <property type="entry name" value="HetReg/Transcr_Mod"/>
</dbReference>
<accession>A0A9P9DZD6</accession>
<evidence type="ECO:0000313" key="5">
    <source>
        <dbReference type="Proteomes" id="UP000717696"/>
    </source>
</evidence>
<protein>
    <submittedName>
        <fullName evidence="4">Heterokaryon incompatibility protein-domain-containing protein</fullName>
    </submittedName>
</protein>
<keyword evidence="5" id="KW-1185">Reference proteome</keyword>
<dbReference type="Proteomes" id="UP000717696">
    <property type="component" value="Unassembled WGS sequence"/>
</dbReference>